<dbReference type="GO" id="GO:0004177">
    <property type="term" value="F:aminopeptidase activity"/>
    <property type="evidence" value="ECO:0007669"/>
    <property type="project" value="UniProtKB-KW"/>
</dbReference>
<dbReference type="Pfam" id="PF03576">
    <property type="entry name" value="Peptidase_S58"/>
    <property type="match status" value="1"/>
</dbReference>
<dbReference type="PANTHER" id="PTHR36512">
    <property type="entry name" value="D-AMINOPEPTIDASE"/>
    <property type="match status" value="1"/>
</dbReference>
<organism evidence="2 3">
    <name type="scientific">Lasiodiplodia theobromae</name>
    <dbReference type="NCBI Taxonomy" id="45133"/>
    <lineage>
        <taxon>Eukaryota</taxon>
        <taxon>Fungi</taxon>
        <taxon>Dikarya</taxon>
        <taxon>Ascomycota</taxon>
        <taxon>Pezizomycotina</taxon>
        <taxon>Dothideomycetes</taxon>
        <taxon>Dothideomycetes incertae sedis</taxon>
        <taxon>Botryosphaeriales</taxon>
        <taxon>Botryosphaeriaceae</taxon>
        <taxon>Lasiodiplodia</taxon>
    </lineage>
</organism>
<sequence>MSSSTTPTTSPPQGQRCRIRELLPNLYLGRHPTGPKNSLTDVPGVLCHTQSIVKPATDTHGAINTGVTAILPRRDFFHQACHAGIFRLNGSGELTGSHWIEETGLLHSPIVLTNSFAVGAAYQGIYEYCIPRHRNAESGAADWFLLPVVGETFDGILHDIAALPVTPAHIVAALEAVTDEAVPEGNTGGGTGMICHWFKGGTGSASRVVPADSSAQRESYTVAALVQANYGAMRDLRIGGAPIGRLIDGELAEVAKDLPADASVAEKLAALGRVAAEKEKKDGSIIVVLATDAPLHPLQCQRLAKRATMGLARVGGNAHNPSGDIFLAFSTANKIPVQDEADRWKTKPLSIEVVDDQTINSLFEATADAVEEAILNALCMAETMTGLGGLKVEALPLEKVKQMMEKYL</sequence>
<protein>
    <submittedName>
        <fullName evidence="2">Beta-peptidyl aminopeptidase BapA</fullName>
    </submittedName>
</protein>
<evidence type="ECO:0000313" key="3">
    <source>
        <dbReference type="Proteomes" id="UP000325902"/>
    </source>
</evidence>
<dbReference type="CDD" id="cd02253">
    <property type="entry name" value="DmpA"/>
    <property type="match status" value="1"/>
</dbReference>
<gene>
    <name evidence="2" type="primary">bapA</name>
    <name evidence="2" type="ORF">DBV05_g2396</name>
</gene>
<keyword evidence="2" id="KW-0378">Hydrolase</keyword>
<keyword evidence="2" id="KW-0645">Protease</keyword>
<dbReference type="InterPro" id="IPR016117">
    <property type="entry name" value="ArgJ-like_dom_sf"/>
</dbReference>
<evidence type="ECO:0000313" key="2">
    <source>
        <dbReference type="EMBL" id="KAB2579028.1"/>
    </source>
</evidence>
<dbReference type="EMBL" id="VCHE01000009">
    <property type="protein sequence ID" value="KAB2579028.1"/>
    <property type="molecule type" value="Genomic_DNA"/>
</dbReference>
<dbReference type="OrthoDB" id="2107894at2759"/>
<keyword evidence="2" id="KW-0031">Aminopeptidase</keyword>
<dbReference type="FunFam" id="3.60.70.12:FF:000004">
    <property type="entry name" value="Beta-peptidyl aminopeptidase BapA"/>
    <property type="match status" value="1"/>
</dbReference>
<name>A0A5N5DM68_9PEZI</name>
<evidence type="ECO:0000256" key="1">
    <source>
        <dbReference type="ARBA" id="ARBA00007068"/>
    </source>
</evidence>
<accession>A0A5N5DM68</accession>
<dbReference type="PANTHER" id="PTHR36512:SF3">
    <property type="entry name" value="BLR5678 PROTEIN"/>
    <property type="match status" value="1"/>
</dbReference>
<comment type="similarity">
    <text evidence="1">Belongs to the peptidase S58 family.</text>
</comment>
<dbReference type="Gene3D" id="3.60.70.12">
    <property type="entry name" value="L-amino peptidase D-ALA esterase/amidase"/>
    <property type="match status" value="1"/>
</dbReference>
<keyword evidence="3" id="KW-1185">Reference proteome</keyword>
<dbReference type="InterPro" id="IPR005321">
    <property type="entry name" value="Peptidase_S58_DmpA"/>
</dbReference>
<dbReference type="SUPFAM" id="SSF56266">
    <property type="entry name" value="DmpA/ArgJ-like"/>
    <property type="match status" value="1"/>
</dbReference>
<proteinExistence type="inferred from homology"/>
<dbReference type="AlphaFoldDB" id="A0A5N5DM68"/>
<comment type="caution">
    <text evidence="2">The sequence shown here is derived from an EMBL/GenBank/DDBJ whole genome shotgun (WGS) entry which is preliminary data.</text>
</comment>
<reference evidence="2 3" key="1">
    <citation type="journal article" date="2019" name="Sci. Rep.">
        <title>A multi-omics analysis of the grapevine pathogen Lasiodiplodia theobromae reveals that temperature affects the expression of virulence- and pathogenicity-related genes.</title>
        <authorList>
            <person name="Felix C."/>
            <person name="Meneses R."/>
            <person name="Goncalves M.F.M."/>
            <person name="Tilleman L."/>
            <person name="Duarte A.S."/>
            <person name="Jorrin-Novo J.V."/>
            <person name="Van de Peer Y."/>
            <person name="Deforce D."/>
            <person name="Van Nieuwerburgh F."/>
            <person name="Esteves A.C."/>
            <person name="Alves A."/>
        </authorList>
    </citation>
    <scope>NUCLEOTIDE SEQUENCE [LARGE SCALE GENOMIC DNA]</scope>
    <source>
        <strain evidence="2 3">LA-SOL3</strain>
    </source>
</reference>
<dbReference type="Proteomes" id="UP000325902">
    <property type="component" value="Unassembled WGS sequence"/>
</dbReference>